<evidence type="ECO:0000313" key="4">
    <source>
        <dbReference type="Ensembl" id="ENSHBUP00000032417.1"/>
    </source>
</evidence>
<dbReference type="Gene3D" id="3.40.30.10">
    <property type="entry name" value="Glutaredoxin"/>
    <property type="match status" value="1"/>
</dbReference>
<dbReference type="Ensembl" id="ENSHBUT00000025308.1">
    <property type="protein sequence ID" value="ENSHBUP00000032417.1"/>
    <property type="gene ID" value="ENSHBUG00000018675.1"/>
</dbReference>
<dbReference type="GO" id="GO:0004601">
    <property type="term" value="F:peroxidase activity"/>
    <property type="evidence" value="ECO:0007669"/>
    <property type="project" value="UniProtKB-KW"/>
</dbReference>
<keyword evidence="3" id="KW-0560">Oxidoreductase</keyword>
<dbReference type="Proteomes" id="UP000264840">
    <property type="component" value="Unplaced"/>
</dbReference>
<accession>A0A3Q2X0E3</accession>
<dbReference type="GO" id="GO:0006979">
    <property type="term" value="P:response to oxidative stress"/>
    <property type="evidence" value="ECO:0007669"/>
    <property type="project" value="InterPro"/>
</dbReference>
<evidence type="ECO:0000256" key="3">
    <source>
        <dbReference type="ARBA" id="ARBA00023002"/>
    </source>
</evidence>
<keyword evidence="5" id="KW-1185">Reference proteome</keyword>
<dbReference type="GeneTree" id="ENSGT00940000177206"/>
<evidence type="ECO:0000313" key="5">
    <source>
        <dbReference type="Proteomes" id="UP000264840"/>
    </source>
</evidence>
<dbReference type="Pfam" id="PF00255">
    <property type="entry name" value="GSHPx"/>
    <property type="match status" value="1"/>
</dbReference>
<dbReference type="InterPro" id="IPR036249">
    <property type="entry name" value="Thioredoxin-like_sf"/>
</dbReference>
<reference evidence="4" key="2">
    <citation type="submission" date="2025-09" db="UniProtKB">
        <authorList>
            <consortium name="Ensembl"/>
        </authorList>
    </citation>
    <scope>IDENTIFICATION</scope>
</reference>
<name>A0A3Q2X0E3_HAPBU</name>
<dbReference type="SUPFAM" id="SSF52833">
    <property type="entry name" value="Thioredoxin-like"/>
    <property type="match status" value="1"/>
</dbReference>
<dbReference type="OMA" id="QTSMANK"/>
<proteinExistence type="inferred from homology"/>
<organism evidence="4 5">
    <name type="scientific">Haplochromis burtoni</name>
    <name type="common">Burton's mouthbrooder</name>
    <name type="synonym">Chromis burtoni</name>
    <dbReference type="NCBI Taxonomy" id="8153"/>
    <lineage>
        <taxon>Eukaryota</taxon>
        <taxon>Metazoa</taxon>
        <taxon>Chordata</taxon>
        <taxon>Craniata</taxon>
        <taxon>Vertebrata</taxon>
        <taxon>Euteleostomi</taxon>
        <taxon>Actinopterygii</taxon>
        <taxon>Neopterygii</taxon>
        <taxon>Teleostei</taxon>
        <taxon>Neoteleostei</taxon>
        <taxon>Acanthomorphata</taxon>
        <taxon>Ovalentaria</taxon>
        <taxon>Cichlomorphae</taxon>
        <taxon>Cichliformes</taxon>
        <taxon>Cichlidae</taxon>
        <taxon>African cichlids</taxon>
        <taxon>Pseudocrenilabrinae</taxon>
        <taxon>Haplochromini</taxon>
        <taxon>Haplochromis</taxon>
    </lineage>
</organism>
<sequence>QATCQVQLLQNPAVLGHFLHRLIGDVGIDCQTSMANKSVYDFSTETLDGQPVPLSNYRGKVLLIVNVATF</sequence>
<keyword evidence="2" id="KW-0575">Peroxidase</keyword>
<evidence type="ECO:0008006" key="6">
    <source>
        <dbReference type="Google" id="ProtNLM"/>
    </source>
</evidence>
<dbReference type="InterPro" id="IPR000889">
    <property type="entry name" value="Glutathione_peroxidase"/>
</dbReference>
<evidence type="ECO:0000256" key="1">
    <source>
        <dbReference type="ARBA" id="ARBA00006926"/>
    </source>
</evidence>
<evidence type="ECO:0000256" key="2">
    <source>
        <dbReference type="ARBA" id="ARBA00022559"/>
    </source>
</evidence>
<dbReference type="STRING" id="8153.ENSHBUP00000032417"/>
<reference evidence="4" key="1">
    <citation type="submission" date="2025-08" db="UniProtKB">
        <authorList>
            <consortium name="Ensembl"/>
        </authorList>
    </citation>
    <scope>IDENTIFICATION</scope>
</reference>
<protein>
    <recommendedName>
        <fullName evidence="6">Glutathione peroxidase</fullName>
    </recommendedName>
</protein>
<dbReference type="PROSITE" id="PS51355">
    <property type="entry name" value="GLUTATHIONE_PEROXID_3"/>
    <property type="match status" value="1"/>
</dbReference>
<dbReference type="AlphaFoldDB" id="A0A3Q2X0E3"/>
<comment type="similarity">
    <text evidence="1">Belongs to the glutathione peroxidase family.</text>
</comment>